<comment type="caution">
    <text evidence="5">The sequence shown here is derived from an EMBL/GenBank/DDBJ whole genome shotgun (WGS) entry which is preliminary data.</text>
</comment>
<keyword evidence="6" id="KW-1185">Reference proteome</keyword>
<dbReference type="InterPro" id="IPR011990">
    <property type="entry name" value="TPR-like_helical_dom_sf"/>
</dbReference>
<evidence type="ECO:0000259" key="4">
    <source>
        <dbReference type="Pfam" id="PF13525"/>
    </source>
</evidence>
<dbReference type="SUPFAM" id="SSF48452">
    <property type="entry name" value="TPR-like"/>
    <property type="match status" value="1"/>
</dbReference>
<sequence>MFMKMRFLGIGLLAILLITASCGDYNKIVKSTDYEFKYKKAVEYYEDGEYVRSATLFKELVNIYRGTSRADEIYYYYAKSMIGQKDYLMAGHYFKSLVKEFPTSEYIEEAQFMIGYCSYLLSPKARLDQQVTQEAIDALQLYINLYPYSDRVEEANRLIDELVDKLVYKSYLSAKLYYDFEQYKAAVIALGNSLDKYPESKYREELKFMLLKSKYLLAEKSIVDKQNERYTNALDEYFSFIDEYPESDHRKEVDKFYEKASEILNYKEEDLNIN</sequence>
<keyword evidence="2" id="KW-0472">Membrane</keyword>
<dbReference type="STRING" id="1544798.LH29_11755"/>
<proteinExistence type="predicted"/>
<protein>
    <recommendedName>
        <fullName evidence="4">Outer membrane lipoprotein BamD-like domain-containing protein</fullName>
    </recommendedName>
</protein>
<evidence type="ECO:0000256" key="1">
    <source>
        <dbReference type="ARBA" id="ARBA00022729"/>
    </source>
</evidence>
<gene>
    <name evidence="5" type="ORF">LH29_11755</name>
</gene>
<accession>A0A0D8JB65</accession>
<feature type="domain" description="Outer membrane lipoprotein BamD-like" evidence="4">
    <location>
        <begin position="38"/>
        <end position="220"/>
    </location>
</feature>
<evidence type="ECO:0000256" key="2">
    <source>
        <dbReference type="ARBA" id="ARBA00023136"/>
    </source>
</evidence>
<dbReference type="InterPro" id="IPR017689">
    <property type="entry name" value="BamD"/>
</dbReference>
<dbReference type="AlphaFoldDB" id="A0A0D8JB65"/>
<evidence type="ECO:0000313" key="6">
    <source>
        <dbReference type="Proteomes" id="UP000032544"/>
    </source>
</evidence>
<keyword evidence="1" id="KW-0732">Signal</keyword>
<organism evidence="5 6">
    <name type="scientific">Draconibacterium sediminis</name>
    <dbReference type="NCBI Taxonomy" id="1544798"/>
    <lineage>
        <taxon>Bacteria</taxon>
        <taxon>Pseudomonadati</taxon>
        <taxon>Bacteroidota</taxon>
        <taxon>Bacteroidia</taxon>
        <taxon>Marinilabiliales</taxon>
        <taxon>Prolixibacteraceae</taxon>
        <taxon>Draconibacterium</taxon>
    </lineage>
</organism>
<evidence type="ECO:0000256" key="3">
    <source>
        <dbReference type="ARBA" id="ARBA00023237"/>
    </source>
</evidence>
<reference evidence="5 6" key="1">
    <citation type="submission" date="2014-09" db="EMBL/GenBank/DDBJ databases">
        <title>Draft Genome Sequence of Draconibacterium sp. JN14CK-3.</title>
        <authorList>
            <person name="Dong C."/>
            <person name="Lai Q."/>
            <person name="Shao Z."/>
        </authorList>
    </citation>
    <scope>NUCLEOTIDE SEQUENCE [LARGE SCALE GENOMIC DNA]</scope>
    <source>
        <strain evidence="5 6">JN14CK-3</strain>
    </source>
</reference>
<dbReference type="EMBL" id="JRHC01000002">
    <property type="protein sequence ID" value="KJF43751.1"/>
    <property type="molecule type" value="Genomic_DNA"/>
</dbReference>
<dbReference type="PROSITE" id="PS51257">
    <property type="entry name" value="PROKAR_LIPOPROTEIN"/>
    <property type="match status" value="1"/>
</dbReference>
<evidence type="ECO:0000313" key="5">
    <source>
        <dbReference type="EMBL" id="KJF43751.1"/>
    </source>
</evidence>
<name>A0A0D8JB65_9BACT</name>
<dbReference type="InterPro" id="IPR039565">
    <property type="entry name" value="BamD-like"/>
</dbReference>
<dbReference type="NCBIfam" id="TIGR03302">
    <property type="entry name" value="OM_YfiO"/>
    <property type="match status" value="1"/>
</dbReference>
<dbReference type="Proteomes" id="UP000032544">
    <property type="component" value="Unassembled WGS sequence"/>
</dbReference>
<keyword evidence="3" id="KW-0998">Cell outer membrane</keyword>
<dbReference type="Gene3D" id="1.25.40.10">
    <property type="entry name" value="Tetratricopeptide repeat domain"/>
    <property type="match status" value="1"/>
</dbReference>
<dbReference type="Pfam" id="PF13525">
    <property type="entry name" value="YfiO"/>
    <property type="match status" value="1"/>
</dbReference>